<dbReference type="PROSITE" id="PS50111">
    <property type="entry name" value="CHEMOTAXIS_TRANSDUC_2"/>
    <property type="match status" value="1"/>
</dbReference>
<dbReference type="GO" id="GO:0007165">
    <property type="term" value="P:signal transduction"/>
    <property type="evidence" value="ECO:0007669"/>
    <property type="project" value="UniProtKB-KW"/>
</dbReference>
<gene>
    <name evidence="10" type="ORF">DFO77_10874</name>
</gene>
<evidence type="ECO:0000313" key="10">
    <source>
        <dbReference type="EMBL" id="RCW36632.1"/>
    </source>
</evidence>
<keyword evidence="7" id="KW-1133">Transmembrane helix</keyword>
<feature type="transmembrane region" description="Helical" evidence="7">
    <location>
        <begin position="317"/>
        <end position="339"/>
    </location>
</feature>
<keyword evidence="7" id="KW-0472">Membrane</keyword>
<sequence>MNLRNLKIGQKIVAGFSLVAFIALVIGITGIVGMNSMGNSFKKVANVKMSAVYYVGEMDVAVERIYQNYVRLLDPKLSRNQREEIVAKIALNRQSLGEAMANYNKLDKTEEESRIYRELESIIAPWRTINQQIERKNARFIEIDLMHPSQLVAKIEMFMKDHYELELKVINGIQDRATFEGGEDSKKCSFGEWFKEFSSQNAAFNNNLREIRQNHDLFHESVHTIKSYISQGHIDAAHNHYDQVLNPAAKKVFAVFDLLLEEAEQAQTLLEDMSDGITVESAEYHKVFGEKFSQLKELNQQDAVAERESGAATFRNSIIMIVFVILLGVAIAIVLGIVITRNITRGLNNGVTFAERISKGDLTMNLDDEILQQKDEVGKLARALQHMVEQLKNIIRDVMTSTDNINAASEELSSGSQQVSQGASEQASSAEEISSSMEEMVSNVQQNTDNALQTEKIAIQAADGIRRVSENAIASTKAIKDIASKVSIIGDIAYKTNILALNAAVEAARAGEHGHGFAVVADEVRKLAERSQVAADEIDELSINSVNMADQAGKQLMEIAPEIEKTANLVQEIAAASMEQNSGAEQVNSAVQQLNQVVQQNAAASEEMASSSEELSSQAEQMKEVISYFKVGEGSRRVEKRKSVKKKILNELESEEKSRFSGNPGIKLDMNGAGAHLDDFEKF</sequence>
<protein>
    <submittedName>
        <fullName evidence="10">Methyl-accepting chemotaxis protein</fullName>
    </submittedName>
</protein>
<dbReference type="PROSITE" id="PS50885">
    <property type="entry name" value="HAMP"/>
    <property type="match status" value="1"/>
</dbReference>
<keyword evidence="5" id="KW-0175">Coiled coil</keyword>
<dbReference type="GO" id="GO:0004888">
    <property type="term" value="F:transmembrane signaling receptor activity"/>
    <property type="evidence" value="ECO:0007669"/>
    <property type="project" value="TreeGrafter"/>
</dbReference>
<keyword evidence="11" id="KW-1185">Reference proteome</keyword>
<dbReference type="SUPFAM" id="SSF58104">
    <property type="entry name" value="Methyl-accepting chemotaxis protein (MCP) signaling domain"/>
    <property type="match status" value="1"/>
</dbReference>
<comment type="subcellular location">
    <subcellularLocation>
        <location evidence="1">Membrane</location>
    </subcellularLocation>
</comment>
<keyword evidence="7" id="KW-0812">Transmembrane</keyword>
<evidence type="ECO:0000256" key="7">
    <source>
        <dbReference type="SAM" id="Phobius"/>
    </source>
</evidence>
<feature type="transmembrane region" description="Helical" evidence="7">
    <location>
        <begin position="12"/>
        <end position="33"/>
    </location>
</feature>
<feature type="domain" description="Methyl-accepting transducer" evidence="8">
    <location>
        <begin position="401"/>
        <end position="616"/>
    </location>
</feature>
<evidence type="ECO:0000256" key="5">
    <source>
        <dbReference type="SAM" id="Coils"/>
    </source>
</evidence>
<dbReference type="InterPro" id="IPR051310">
    <property type="entry name" value="MCP_chemotaxis"/>
</dbReference>
<comment type="similarity">
    <text evidence="3">Belongs to the methyl-accepting chemotaxis (MCP) protein family.</text>
</comment>
<accession>A0A368V6C2</accession>
<feature type="region of interest" description="Disordered" evidence="6">
    <location>
        <begin position="409"/>
        <end position="445"/>
    </location>
</feature>
<dbReference type="PANTHER" id="PTHR43531:SF11">
    <property type="entry name" value="METHYL-ACCEPTING CHEMOTAXIS PROTEIN 3"/>
    <property type="match status" value="1"/>
</dbReference>
<feature type="domain" description="HAMP" evidence="9">
    <location>
        <begin position="341"/>
        <end position="396"/>
    </location>
</feature>
<evidence type="ECO:0000313" key="11">
    <source>
        <dbReference type="Proteomes" id="UP000252733"/>
    </source>
</evidence>
<dbReference type="CDD" id="cd06225">
    <property type="entry name" value="HAMP"/>
    <property type="match status" value="1"/>
</dbReference>
<evidence type="ECO:0000259" key="9">
    <source>
        <dbReference type="PROSITE" id="PS50885"/>
    </source>
</evidence>
<name>A0A368V6C2_9BACT</name>
<dbReference type="GO" id="GO:0006935">
    <property type="term" value="P:chemotaxis"/>
    <property type="evidence" value="ECO:0007669"/>
    <property type="project" value="UniProtKB-KW"/>
</dbReference>
<dbReference type="SMART" id="SM00304">
    <property type="entry name" value="HAMP"/>
    <property type="match status" value="1"/>
</dbReference>
<evidence type="ECO:0000256" key="4">
    <source>
        <dbReference type="PROSITE-ProRule" id="PRU00284"/>
    </source>
</evidence>
<dbReference type="InterPro" id="IPR024478">
    <property type="entry name" value="HlyB_4HB_MCP"/>
</dbReference>
<feature type="coiled-coil region" evidence="5">
    <location>
        <begin position="587"/>
        <end position="614"/>
    </location>
</feature>
<dbReference type="Gene3D" id="1.20.120.30">
    <property type="entry name" value="Aspartate receptor, ligand-binding domain"/>
    <property type="match status" value="1"/>
</dbReference>
<dbReference type="Pfam" id="PF00672">
    <property type="entry name" value="HAMP"/>
    <property type="match status" value="1"/>
</dbReference>
<reference evidence="10 11" key="1">
    <citation type="submission" date="2018-07" db="EMBL/GenBank/DDBJ databases">
        <title>Freshwater and sediment microbial communities from various areas in North America, analyzing microbe dynamics in response to fracking.</title>
        <authorList>
            <person name="Lamendella R."/>
        </authorList>
    </citation>
    <scope>NUCLEOTIDE SEQUENCE [LARGE SCALE GENOMIC DNA]</scope>
    <source>
        <strain evidence="10 11">160A</strain>
    </source>
</reference>
<keyword evidence="4" id="KW-0807">Transducer</keyword>
<dbReference type="InterPro" id="IPR004089">
    <property type="entry name" value="MCPsignal_dom"/>
</dbReference>
<dbReference type="Gene3D" id="1.10.287.950">
    <property type="entry name" value="Methyl-accepting chemotaxis protein"/>
    <property type="match status" value="1"/>
</dbReference>
<dbReference type="FunFam" id="1.10.287.950:FF:000001">
    <property type="entry name" value="Methyl-accepting chemotaxis sensory transducer"/>
    <property type="match status" value="1"/>
</dbReference>
<feature type="compositionally biased region" description="Low complexity" evidence="6">
    <location>
        <begin position="409"/>
        <end position="442"/>
    </location>
</feature>
<feature type="region of interest" description="Disordered" evidence="6">
    <location>
        <begin position="653"/>
        <end position="683"/>
    </location>
</feature>
<dbReference type="RefSeq" id="WP_114436884.1">
    <property type="nucleotide sequence ID" value="NZ_QPIZ01000008.1"/>
</dbReference>
<evidence type="ECO:0000256" key="2">
    <source>
        <dbReference type="ARBA" id="ARBA00022500"/>
    </source>
</evidence>
<dbReference type="Proteomes" id="UP000252733">
    <property type="component" value="Unassembled WGS sequence"/>
</dbReference>
<dbReference type="Pfam" id="PF12729">
    <property type="entry name" value="4HB_MCP_1"/>
    <property type="match status" value="1"/>
</dbReference>
<evidence type="ECO:0000256" key="1">
    <source>
        <dbReference type="ARBA" id="ARBA00004370"/>
    </source>
</evidence>
<dbReference type="InterPro" id="IPR003660">
    <property type="entry name" value="HAMP_dom"/>
</dbReference>
<dbReference type="SMART" id="SM00283">
    <property type="entry name" value="MA"/>
    <property type="match status" value="1"/>
</dbReference>
<evidence type="ECO:0000256" key="6">
    <source>
        <dbReference type="SAM" id="MobiDB-lite"/>
    </source>
</evidence>
<dbReference type="PANTHER" id="PTHR43531">
    <property type="entry name" value="PROTEIN ICFG"/>
    <property type="match status" value="1"/>
</dbReference>
<proteinExistence type="inferred from homology"/>
<dbReference type="Pfam" id="PF00015">
    <property type="entry name" value="MCPsignal"/>
    <property type="match status" value="1"/>
</dbReference>
<dbReference type="AlphaFoldDB" id="A0A368V6C2"/>
<keyword evidence="2" id="KW-0145">Chemotaxis</keyword>
<dbReference type="EMBL" id="QPIZ01000008">
    <property type="protein sequence ID" value="RCW36632.1"/>
    <property type="molecule type" value="Genomic_DNA"/>
</dbReference>
<evidence type="ECO:0000256" key="3">
    <source>
        <dbReference type="ARBA" id="ARBA00029447"/>
    </source>
</evidence>
<comment type="caution">
    <text evidence="10">The sequence shown here is derived from an EMBL/GenBank/DDBJ whole genome shotgun (WGS) entry which is preliminary data.</text>
</comment>
<organism evidence="10 11">
    <name type="scientific">Marinilabilia salmonicolor</name>
    <dbReference type="NCBI Taxonomy" id="989"/>
    <lineage>
        <taxon>Bacteria</taxon>
        <taxon>Pseudomonadati</taxon>
        <taxon>Bacteroidota</taxon>
        <taxon>Bacteroidia</taxon>
        <taxon>Marinilabiliales</taxon>
        <taxon>Marinilabiliaceae</taxon>
        <taxon>Marinilabilia</taxon>
    </lineage>
</organism>
<evidence type="ECO:0000259" key="8">
    <source>
        <dbReference type="PROSITE" id="PS50111"/>
    </source>
</evidence>
<dbReference type="GO" id="GO:0005886">
    <property type="term" value="C:plasma membrane"/>
    <property type="evidence" value="ECO:0007669"/>
    <property type="project" value="TreeGrafter"/>
</dbReference>